<keyword evidence="2" id="KW-1185">Reference proteome</keyword>
<name>A0ACB8QNK9_9AGAM</name>
<evidence type="ECO:0000313" key="2">
    <source>
        <dbReference type="Proteomes" id="UP000814128"/>
    </source>
</evidence>
<organism evidence="1 2">
    <name type="scientific">Vararia minispora EC-137</name>
    <dbReference type="NCBI Taxonomy" id="1314806"/>
    <lineage>
        <taxon>Eukaryota</taxon>
        <taxon>Fungi</taxon>
        <taxon>Dikarya</taxon>
        <taxon>Basidiomycota</taxon>
        <taxon>Agaricomycotina</taxon>
        <taxon>Agaricomycetes</taxon>
        <taxon>Russulales</taxon>
        <taxon>Lachnocladiaceae</taxon>
        <taxon>Vararia</taxon>
    </lineage>
</organism>
<protein>
    <submittedName>
        <fullName evidence="1">Uncharacterized protein</fullName>
    </submittedName>
</protein>
<proteinExistence type="predicted"/>
<reference evidence="1" key="1">
    <citation type="submission" date="2021-02" db="EMBL/GenBank/DDBJ databases">
        <authorList>
            <consortium name="DOE Joint Genome Institute"/>
            <person name="Ahrendt S."/>
            <person name="Looney B.P."/>
            <person name="Miyauchi S."/>
            <person name="Morin E."/>
            <person name="Drula E."/>
            <person name="Courty P.E."/>
            <person name="Chicoki N."/>
            <person name="Fauchery L."/>
            <person name="Kohler A."/>
            <person name="Kuo A."/>
            <person name="Labutti K."/>
            <person name="Pangilinan J."/>
            <person name="Lipzen A."/>
            <person name="Riley R."/>
            <person name="Andreopoulos W."/>
            <person name="He G."/>
            <person name="Johnson J."/>
            <person name="Barry K.W."/>
            <person name="Grigoriev I.V."/>
            <person name="Nagy L."/>
            <person name="Hibbett D."/>
            <person name="Henrissat B."/>
            <person name="Matheny P.B."/>
            <person name="Labbe J."/>
            <person name="Martin F."/>
        </authorList>
    </citation>
    <scope>NUCLEOTIDE SEQUENCE</scope>
    <source>
        <strain evidence="1">EC-137</strain>
    </source>
</reference>
<dbReference type="Proteomes" id="UP000814128">
    <property type="component" value="Unassembled WGS sequence"/>
</dbReference>
<reference evidence="1" key="2">
    <citation type="journal article" date="2022" name="New Phytol.">
        <title>Evolutionary transition to the ectomycorrhizal habit in the genomes of a hyperdiverse lineage of mushroom-forming fungi.</title>
        <authorList>
            <person name="Looney B."/>
            <person name="Miyauchi S."/>
            <person name="Morin E."/>
            <person name="Drula E."/>
            <person name="Courty P.E."/>
            <person name="Kohler A."/>
            <person name="Kuo A."/>
            <person name="LaButti K."/>
            <person name="Pangilinan J."/>
            <person name="Lipzen A."/>
            <person name="Riley R."/>
            <person name="Andreopoulos W."/>
            <person name="He G."/>
            <person name="Johnson J."/>
            <person name="Nolan M."/>
            <person name="Tritt A."/>
            <person name="Barry K.W."/>
            <person name="Grigoriev I.V."/>
            <person name="Nagy L.G."/>
            <person name="Hibbett D."/>
            <person name="Henrissat B."/>
            <person name="Matheny P.B."/>
            <person name="Labbe J."/>
            <person name="Martin F.M."/>
        </authorList>
    </citation>
    <scope>NUCLEOTIDE SEQUENCE</scope>
    <source>
        <strain evidence="1">EC-137</strain>
    </source>
</reference>
<evidence type="ECO:0000313" key="1">
    <source>
        <dbReference type="EMBL" id="KAI0033275.1"/>
    </source>
</evidence>
<feature type="non-terminal residue" evidence="1">
    <location>
        <position position="1"/>
    </location>
</feature>
<accession>A0ACB8QNK9</accession>
<sequence>TCAQGNVPLYAVNATMVKHIQAGVRFAARYDLRLAVKSSGHDYLGRSTAKNSLLIWVHYFQNITFTESFNIDGMNLGSAVTLGSGVGLHTIYTAAESVGKMVVGGSAATVALGGGYIQGGGHSALSPSFGLASDNALQFEVVLASGELITANRKSYPDLFWALRGGGGGSWGVVTSATIKTYPTFNATYYTVTAALPSVESVSSIMTSHARHIFDWGDIGHYYSISVTPLVLVFETLFPNTSAEDAIALTAPFWGEAISLGAVVLTNSTTTSLVNKLFSRLDDSVGIMQALGSRLIPAAAYHDIPDIVGKTHVRTGKVAENANISSAVTPKWRTAKNHFVTSVSWNESTTPEEVQALREALTTQLVPLLANATGETDSGAYFNEADVHEPDSQTTFFGGNYARLSQIKANYDPKDLFIVGAGVGSERWDEYGLCTV</sequence>
<gene>
    <name evidence="1" type="ORF">K488DRAFT_48012</name>
</gene>
<comment type="caution">
    <text evidence="1">The sequence shown here is derived from an EMBL/GenBank/DDBJ whole genome shotgun (WGS) entry which is preliminary data.</text>
</comment>
<dbReference type="EMBL" id="MU273523">
    <property type="protein sequence ID" value="KAI0033275.1"/>
    <property type="molecule type" value="Genomic_DNA"/>
</dbReference>